<dbReference type="Proteomes" id="UP000234681">
    <property type="component" value="Chromosome 6"/>
</dbReference>
<dbReference type="Pfam" id="PF13432">
    <property type="entry name" value="TPR_16"/>
    <property type="match status" value="1"/>
</dbReference>
<evidence type="ECO:0000256" key="2">
    <source>
        <dbReference type="ARBA" id="ARBA00022803"/>
    </source>
</evidence>
<accession>A6HBQ2</accession>
<feature type="repeat" description="TPR" evidence="3">
    <location>
        <begin position="78"/>
        <end position="111"/>
    </location>
</feature>
<dbReference type="PANTHER" id="PTHR44858:SF1">
    <property type="entry name" value="UDP-N-ACETYLGLUCOSAMINE--PEPTIDE N-ACETYLGLUCOSAMINYLTRANSFERASE SPINDLY-RELATED"/>
    <property type="match status" value="1"/>
</dbReference>
<dbReference type="EMBL" id="CH473947">
    <property type="protein sequence ID" value="EDM03457.1"/>
    <property type="molecule type" value="Genomic_DNA"/>
</dbReference>
<dbReference type="SMART" id="SM00028">
    <property type="entry name" value="TPR"/>
    <property type="match status" value="7"/>
</dbReference>
<dbReference type="PROSITE" id="PS50005">
    <property type="entry name" value="TPR"/>
    <property type="match status" value="3"/>
</dbReference>
<sequence length="260" mass="29922">MISETSVKLCQATAMCHHRIKEFQGAVEFFTRAIKINPRYLDAYIGRGNSYMEYEQNKAMIQAQKDFLRALHLDPSNLKARISLGYNLQAQGKFQKAWQHFTIGIEANPKNYLAYEGRAVVCLQMSNYFAAMQDINCAIKASDYFSTALKLNPENECALMNRAVTNSVLKKYEEAEKDFSHAMELCPHWAALYFNRASFYVYLKKYELAEEDLDRALSLKPDDAIMYNLRAQVRGKIGLIEEAMCDYNQALDLEEYSKAM</sequence>
<dbReference type="Pfam" id="PF13181">
    <property type="entry name" value="TPR_8"/>
    <property type="match status" value="1"/>
</dbReference>
<keyword evidence="1" id="KW-0677">Repeat</keyword>
<keyword evidence="2 3" id="KW-0802">TPR repeat</keyword>
<gene>
    <name evidence="4" type="ORF">rCG_62168</name>
</gene>
<dbReference type="InterPro" id="IPR019734">
    <property type="entry name" value="TPR_rpt"/>
</dbReference>
<proteinExistence type="predicted"/>
<protein>
    <submittedName>
        <fullName evidence="4">RCG62168</fullName>
    </submittedName>
</protein>
<evidence type="ECO:0000313" key="4">
    <source>
        <dbReference type="EMBL" id="EDM03457.1"/>
    </source>
</evidence>
<dbReference type="InterPro" id="IPR050498">
    <property type="entry name" value="Ycf3"/>
</dbReference>
<evidence type="ECO:0000256" key="1">
    <source>
        <dbReference type="ARBA" id="ARBA00022737"/>
    </source>
</evidence>
<evidence type="ECO:0000313" key="5">
    <source>
        <dbReference type="Proteomes" id="UP000234681"/>
    </source>
</evidence>
<feature type="repeat" description="TPR" evidence="3">
    <location>
        <begin position="7"/>
        <end position="40"/>
    </location>
</feature>
<name>A6HBQ2_RAT</name>
<feature type="repeat" description="TPR" evidence="3">
    <location>
        <begin position="190"/>
        <end position="223"/>
    </location>
</feature>
<dbReference type="Pfam" id="PF00515">
    <property type="entry name" value="TPR_1"/>
    <property type="match status" value="1"/>
</dbReference>
<dbReference type="Gene3D" id="1.25.40.10">
    <property type="entry name" value="Tetratricopeptide repeat domain"/>
    <property type="match status" value="4"/>
</dbReference>
<evidence type="ECO:0000256" key="3">
    <source>
        <dbReference type="PROSITE-ProRule" id="PRU00339"/>
    </source>
</evidence>
<dbReference type="PANTHER" id="PTHR44858">
    <property type="entry name" value="TETRATRICOPEPTIDE REPEAT PROTEIN 6"/>
    <property type="match status" value="1"/>
</dbReference>
<organism evidence="4 5">
    <name type="scientific">Rattus norvegicus</name>
    <name type="common">Rat</name>
    <dbReference type="NCBI Taxonomy" id="10116"/>
    <lineage>
        <taxon>Eukaryota</taxon>
        <taxon>Metazoa</taxon>
        <taxon>Chordata</taxon>
        <taxon>Craniata</taxon>
        <taxon>Vertebrata</taxon>
        <taxon>Euteleostomi</taxon>
        <taxon>Mammalia</taxon>
        <taxon>Eutheria</taxon>
        <taxon>Euarchontoglires</taxon>
        <taxon>Glires</taxon>
        <taxon>Rodentia</taxon>
        <taxon>Myomorpha</taxon>
        <taxon>Muroidea</taxon>
        <taxon>Muridae</taxon>
        <taxon>Murinae</taxon>
        <taxon>Rattus</taxon>
    </lineage>
</organism>
<dbReference type="SUPFAM" id="SSF48452">
    <property type="entry name" value="TPR-like"/>
    <property type="match status" value="1"/>
</dbReference>
<dbReference type="InterPro" id="IPR011990">
    <property type="entry name" value="TPR-like_helical_dom_sf"/>
</dbReference>
<reference evidence="5" key="1">
    <citation type="submission" date="2005-09" db="EMBL/GenBank/DDBJ databases">
        <authorList>
            <person name="Mural R.J."/>
            <person name="Li P.W."/>
            <person name="Adams M.D."/>
            <person name="Amanatides P.G."/>
            <person name="Baden-Tillson H."/>
            <person name="Barnstead M."/>
            <person name="Chin S.H."/>
            <person name="Dew I."/>
            <person name="Evans C.A."/>
            <person name="Ferriera S."/>
            <person name="Flanigan M."/>
            <person name="Fosler C."/>
            <person name="Glodek A."/>
            <person name="Gu Z."/>
            <person name="Holt R.A."/>
            <person name="Jennings D."/>
            <person name="Kraft C.L."/>
            <person name="Lu F."/>
            <person name="Nguyen T."/>
            <person name="Nusskern D.R."/>
            <person name="Pfannkoch C.M."/>
            <person name="Sitter C."/>
            <person name="Sutton G.G."/>
            <person name="Venter J.C."/>
            <person name="Wang Z."/>
            <person name="Woodage T."/>
            <person name="Zheng X.H."/>
            <person name="Zhong F."/>
        </authorList>
    </citation>
    <scope>NUCLEOTIDE SEQUENCE [LARGE SCALE GENOMIC DNA]</scope>
    <source>
        <strain>BN</strain>
        <strain evidence="5">Sprague-Dawley</strain>
    </source>
</reference>
<dbReference type="AlphaFoldDB" id="A6HBQ2"/>